<sequence length="467" mass="53394">MSIAMDRQQGREVGRRPSSSAPQSAARLKRQRSLSSHGGSNKKMSLSPAHSLPPVKPASVKVEKSARCVVERIKGGKHPTLNSLFTRTLEIDKDGTPYLYIFGGARDLSIHQSVVTNDFYRLNMNTLEWTDISAELRECLDAGSPYRRRLLSHSLPERENPSSAVYHCDGRTFFHVFGGTDRLTMNPTNDLFVVDLHRMTWERIVTLNEDGKPALDLLPRSGAGSIIVDHKLFVFGGWTRSSDERYIIGRNVNSFSVLDLHSRIWVVKDRPYPPEVETLGYNISIYAPKAYQGWKLLIIRNKVEDDQPVKFDDNFMWIFNTKTYAFTKQENGGDVPPPHAWADVCPHRESEKTCVLYGSINEPDPESGELPSDLWTFDVLSDQWKCEGFRRELWDLDCDLQYGLRHSLKFLSDLTLHLRTLEHVPGRGWCLLGYKQPDNTRKKKKAAPEQDYNRTWNVCVTLKLENV</sequence>
<dbReference type="HOGENOM" id="CLU_585518_0_0_1"/>
<organism evidence="2 3">
    <name type="scientific">Tulasnella calospora MUT 4182</name>
    <dbReference type="NCBI Taxonomy" id="1051891"/>
    <lineage>
        <taxon>Eukaryota</taxon>
        <taxon>Fungi</taxon>
        <taxon>Dikarya</taxon>
        <taxon>Basidiomycota</taxon>
        <taxon>Agaricomycotina</taxon>
        <taxon>Agaricomycetes</taxon>
        <taxon>Cantharellales</taxon>
        <taxon>Tulasnellaceae</taxon>
        <taxon>Tulasnella</taxon>
    </lineage>
</organism>
<evidence type="ECO:0000313" key="2">
    <source>
        <dbReference type="EMBL" id="KIO31904.1"/>
    </source>
</evidence>
<protein>
    <submittedName>
        <fullName evidence="2">Uncharacterized protein</fullName>
    </submittedName>
</protein>
<accession>A0A0C3QU62</accession>
<evidence type="ECO:0000256" key="1">
    <source>
        <dbReference type="SAM" id="MobiDB-lite"/>
    </source>
</evidence>
<dbReference type="SUPFAM" id="SSF117281">
    <property type="entry name" value="Kelch motif"/>
    <property type="match status" value="1"/>
</dbReference>
<dbReference type="InterPro" id="IPR015915">
    <property type="entry name" value="Kelch-typ_b-propeller"/>
</dbReference>
<feature type="compositionally biased region" description="Low complexity" evidence="1">
    <location>
        <begin position="16"/>
        <end position="26"/>
    </location>
</feature>
<feature type="compositionally biased region" description="Polar residues" evidence="1">
    <location>
        <begin position="33"/>
        <end position="44"/>
    </location>
</feature>
<name>A0A0C3QU62_9AGAM</name>
<dbReference type="Proteomes" id="UP000054248">
    <property type="component" value="Unassembled WGS sequence"/>
</dbReference>
<dbReference type="Pfam" id="PF24681">
    <property type="entry name" value="Kelch_KLHDC2_KLHL20_DRC7"/>
    <property type="match status" value="1"/>
</dbReference>
<reference evidence="3" key="2">
    <citation type="submission" date="2015-01" db="EMBL/GenBank/DDBJ databases">
        <title>Evolutionary Origins and Diversification of the Mycorrhizal Mutualists.</title>
        <authorList>
            <consortium name="DOE Joint Genome Institute"/>
            <consortium name="Mycorrhizal Genomics Consortium"/>
            <person name="Kohler A."/>
            <person name="Kuo A."/>
            <person name="Nagy L.G."/>
            <person name="Floudas D."/>
            <person name="Copeland A."/>
            <person name="Barry K.W."/>
            <person name="Cichocki N."/>
            <person name="Veneault-Fourrey C."/>
            <person name="LaButti K."/>
            <person name="Lindquist E.A."/>
            <person name="Lipzen A."/>
            <person name="Lundell T."/>
            <person name="Morin E."/>
            <person name="Murat C."/>
            <person name="Riley R."/>
            <person name="Ohm R."/>
            <person name="Sun H."/>
            <person name="Tunlid A."/>
            <person name="Henrissat B."/>
            <person name="Grigoriev I.V."/>
            <person name="Hibbett D.S."/>
            <person name="Martin F."/>
        </authorList>
    </citation>
    <scope>NUCLEOTIDE SEQUENCE [LARGE SCALE GENOMIC DNA]</scope>
    <source>
        <strain evidence="3">MUT 4182</strain>
    </source>
</reference>
<dbReference type="Gene3D" id="2.120.10.80">
    <property type="entry name" value="Kelch-type beta propeller"/>
    <property type="match status" value="1"/>
</dbReference>
<dbReference type="STRING" id="1051891.A0A0C3QU62"/>
<evidence type="ECO:0000313" key="3">
    <source>
        <dbReference type="Proteomes" id="UP000054248"/>
    </source>
</evidence>
<dbReference type="AlphaFoldDB" id="A0A0C3QU62"/>
<dbReference type="OrthoDB" id="3228507at2759"/>
<reference evidence="2 3" key="1">
    <citation type="submission" date="2014-04" db="EMBL/GenBank/DDBJ databases">
        <authorList>
            <consortium name="DOE Joint Genome Institute"/>
            <person name="Kuo A."/>
            <person name="Girlanda M."/>
            <person name="Perotto S."/>
            <person name="Kohler A."/>
            <person name="Nagy L.G."/>
            <person name="Floudas D."/>
            <person name="Copeland A."/>
            <person name="Barry K.W."/>
            <person name="Cichocki N."/>
            <person name="Veneault-Fourrey C."/>
            <person name="LaButti K."/>
            <person name="Lindquist E.A."/>
            <person name="Lipzen A."/>
            <person name="Lundell T."/>
            <person name="Morin E."/>
            <person name="Murat C."/>
            <person name="Sun H."/>
            <person name="Tunlid A."/>
            <person name="Henrissat B."/>
            <person name="Grigoriev I.V."/>
            <person name="Hibbett D.S."/>
            <person name="Martin F."/>
            <person name="Nordberg H.P."/>
            <person name="Cantor M.N."/>
            <person name="Hua S.X."/>
        </authorList>
    </citation>
    <scope>NUCLEOTIDE SEQUENCE [LARGE SCALE GENOMIC DNA]</scope>
    <source>
        <strain evidence="2 3">MUT 4182</strain>
    </source>
</reference>
<dbReference type="EMBL" id="KN822959">
    <property type="protein sequence ID" value="KIO31904.1"/>
    <property type="molecule type" value="Genomic_DNA"/>
</dbReference>
<feature type="region of interest" description="Disordered" evidence="1">
    <location>
        <begin position="1"/>
        <end position="59"/>
    </location>
</feature>
<proteinExistence type="predicted"/>
<dbReference type="PANTHER" id="PTHR23244">
    <property type="entry name" value="KELCH REPEAT DOMAIN"/>
    <property type="match status" value="1"/>
</dbReference>
<keyword evidence="3" id="KW-1185">Reference proteome</keyword>
<gene>
    <name evidence="2" type="ORF">M407DRAFT_121910</name>
</gene>